<evidence type="ECO:0000313" key="3">
    <source>
        <dbReference type="EMBL" id="KAF2278280.1"/>
    </source>
</evidence>
<dbReference type="PANTHER" id="PTHR21310">
    <property type="entry name" value="AMINOGLYCOSIDE PHOSPHOTRANSFERASE-RELATED-RELATED"/>
    <property type="match status" value="1"/>
</dbReference>
<evidence type="ECO:0000259" key="2">
    <source>
        <dbReference type="Pfam" id="PF01636"/>
    </source>
</evidence>
<dbReference type="PANTHER" id="PTHR21310:SF56">
    <property type="entry name" value="AMINOGLYCOSIDE PHOSPHOTRANSFERASE DOMAIN-CONTAINING PROTEIN"/>
    <property type="match status" value="1"/>
</dbReference>
<dbReference type="GeneID" id="54548125"/>
<proteinExistence type="predicted"/>
<evidence type="ECO:0000256" key="1">
    <source>
        <dbReference type="SAM" id="MobiDB-lite"/>
    </source>
</evidence>
<sequence length="422" mass="48132">EAASDDQSDTASEAPTTSTAEHEHEPFDTFKDKVAQLAVQLFPKHNTQDIRITRIRGGTFNRVVGITVTKRLRKLTSWKQFLCGLHNLLGEGRWISITEEQYILRIPRSEGHAMDFDVAILQFVGKHLDIPVPRIISYDLSTDNVIGQAYMLQPRLRGQNLSLIYSSLNTAQKKSIVPQVTQLVMTTAAVTSHAAGRPSRNQDLDNPQIEIEKFEVPRRGQDLCGLGKPSTWVADAQTPLDFILEQCERWREYQQVSNGNSIDRIWKGFRTIAHGLQELGFLEPDTFRLCHGDLQPYNLLVEVRDEENVDITAVLDWDSAVFAPSFLAYKAPFWAWLPEDCASDEEDDENYANFEPQTEEDKLMKDVFMQYARAEYIKYAFAPEAIIARKMFGAIKDCFFTSWEFDNAYAVIEGWKALHPSD</sequence>
<accession>A0A6A6JNQ9</accession>
<name>A0A6A6JNQ9_WESOR</name>
<dbReference type="InterPro" id="IPR011009">
    <property type="entry name" value="Kinase-like_dom_sf"/>
</dbReference>
<dbReference type="Pfam" id="PF01636">
    <property type="entry name" value="APH"/>
    <property type="match status" value="1"/>
</dbReference>
<keyword evidence="4" id="KW-1185">Reference proteome</keyword>
<dbReference type="Proteomes" id="UP000800097">
    <property type="component" value="Unassembled WGS sequence"/>
</dbReference>
<feature type="domain" description="Aminoglycoside phosphotransferase" evidence="2">
    <location>
        <begin position="96"/>
        <end position="324"/>
    </location>
</feature>
<gene>
    <name evidence="3" type="ORF">EI97DRAFT_360783</name>
</gene>
<feature type="non-terminal residue" evidence="3">
    <location>
        <position position="422"/>
    </location>
</feature>
<organism evidence="3 4">
    <name type="scientific">Westerdykella ornata</name>
    <dbReference type="NCBI Taxonomy" id="318751"/>
    <lineage>
        <taxon>Eukaryota</taxon>
        <taxon>Fungi</taxon>
        <taxon>Dikarya</taxon>
        <taxon>Ascomycota</taxon>
        <taxon>Pezizomycotina</taxon>
        <taxon>Dothideomycetes</taxon>
        <taxon>Pleosporomycetidae</taxon>
        <taxon>Pleosporales</taxon>
        <taxon>Sporormiaceae</taxon>
        <taxon>Westerdykella</taxon>
    </lineage>
</organism>
<dbReference type="Gene3D" id="3.90.1200.10">
    <property type="match status" value="1"/>
</dbReference>
<evidence type="ECO:0000313" key="4">
    <source>
        <dbReference type="Proteomes" id="UP000800097"/>
    </source>
</evidence>
<feature type="region of interest" description="Disordered" evidence="1">
    <location>
        <begin position="1"/>
        <end position="25"/>
    </location>
</feature>
<feature type="non-terminal residue" evidence="3">
    <location>
        <position position="1"/>
    </location>
</feature>
<dbReference type="RefSeq" id="XP_033655819.1">
    <property type="nucleotide sequence ID" value="XM_033794950.1"/>
</dbReference>
<reference evidence="3" key="1">
    <citation type="journal article" date="2020" name="Stud. Mycol.">
        <title>101 Dothideomycetes genomes: a test case for predicting lifestyles and emergence of pathogens.</title>
        <authorList>
            <person name="Haridas S."/>
            <person name="Albert R."/>
            <person name="Binder M."/>
            <person name="Bloem J."/>
            <person name="Labutti K."/>
            <person name="Salamov A."/>
            <person name="Andreopoulos B."/>
            <person name="Baker S."/>
            <person name="Barry K."/>
            <person name="Bills G."/>
            <person name="Bluhm B."/>
            <person name="Cannon C."/>
            <person name="Castanera R."/>
            <person name="Culley D."/>
            <person name="Daum C."/>
            <person name="Ezra D."/>
            <person name="Gonzalez J."/>
            <person name="Henrissat B."/>
            <person name="Kuo A."/>
            <person name="Liang C."/>
            <person name="Lipzen A."/>
            <person name="Lutzoni F."/>
            <person name="Magnuson J."/>
            <person name="Mondo S."/>
            <person name="Nolan M."/>
            <person name="Ohm R."/>
            <person name="Pangilinan J."/>
            <person name="Park H.-J."/>
            <person name="Ramirez L."/>
            <person name="Alfaro M."/>
            <person name="Sun H."/>
            <person name="Tritt A."/>
            <person name="Yoshinaga Y."/>
            <person name="Zwiers L.-H."/>
            <person name="Turgeon B."/>
            <person name="Goodwin S."/>
            <person name="Spatafora J."/>
            <person name="Crous P."/>
            <person name="Grigoriev I."/>
        </authorList>
    </citation>
    <scope>NUCLEOTIDE SEQUENCE</scope>
    <source>
        <strain evidence="3">CBS 379.55</strain>
    </source>
</reference>
<dbReference type="OrthoDB" id="10003767at2759"/>
<dbReference type="InterPro" id="IPR051678">
    <property type="entry name" value="AGP_Transferase"/>
</dbReference>
<protein>
    <recommendedName>
        <fullName evidence="2">Aminoglycoside phosphotransferase domain-containing protein</fullName>
    </recommendedName>
</protein>
<dbReference type="SUPFAM" id="SSF56112">
    <property type="entry name" value="Protein kinase-like (PK-like)"/>
    <property type="match status" value="1"/>
</dbReference>
<dbReference type="AlphaFoldDB" id="A0A6A6JNQ9"/>
<dbReference type="InterPro" id="IPR002575">
    <property type="entry name" value="Aminoglycoside_PTrfase"/>
</dbReference>
<dbReference type="EMBL" id="ML986488">
    <property type="protein sequence ID" value="KAF2278280.1"/>
    <property type="molecule type" value="Genomic_DNA"/>
</dbReference>
<feature type="compositionally biased region" description="Low complexity" evidence="1">
    <location>
        <begin position="10"/>
        <end position="19"/>
    </location>
</feature>